<feature type="domain" description="Plastocyanin-like" evidence="6">
    <location>
        <begin position="664"/>
        <end position="766"/>
    </location>
</feature>
<gene>
    <name evidence="7" type="ORF">MOPEL_069_00330</name>
</gene>
<feature type="region of interest" description="Disordered" evidence="4">
    <location>
        <begin position="588"/>
        <end position="627"/>
    </location>
</feature>
<dbReference type="InterPro" id="IPR008972">
    <property type="entry name" value="Cupredoxin"/>
</dbReference>
<evidence type="ECO:0000256" key="3">
    <source>
        <dbReference type="ARBA" id="ARBA00023008"/>
    </source>
</evidence>
<dbReference type="AlphaFoldDB" id="H5URC0"/>
<keyword evidence="5" id="KW-0812">Transmembrane</keyword>
<keyword evidence="3" id="KW-0186">Copper</keyword>
<dbReference type="Pfam" id="PF07732">
    <property type="entry name" value="Cu-oxidase_3"/>
    <property type="match status" value="1"/>
</dbReference>
<evidence type="ECO:0000256" key="5">
    <source>
        <dbReference type="SAM" id="Phobius"/>
    </source>
</evidence>
<evidence type="ECO:0000256" key="2">
    <source>
        <dbReference type="ARBA" id="ARBA00023002"/>
    </source>
</evidence>
<evidence type="ECO:0000259" key="6">
    <source>
        <dbReference type="Pfam" id="PF07732"/>
    </source>
</evidence>
<keyword evidence="5" id="KW-0472">Membrane</keyword>
<accession>H5URC0</accession>
<keyword evidence="2" id="KW-0560">Oxidoreductase</keyword>
<dbReference type="SUPFAM" id="SSF49503">
    <property type="entry name" value="Cupredoxins"/>
    <property type="match status" value="3"/>
</dbReference>
<dbReference type="STRING" id="1089455.MOPEL_069_00330"/>
<name>H5URC0_9MICO</name>
<comment type="caution">
    <text evidence="7">The sequence shown here is derived from an EMBL/GenBank/DDBJ whole genome shotgun (WGS) entry which is preliminary data.</text>
</comment>
<feature type="transmembrane region" description="Helical" evidence="5">
    <location>
        <begin position="330"/>
        <end position="352"/>
    </location>
</feature>
<dbReference type="GO" id="GO:0016491">
    <property type="term" value="F:oxidoreductase activity"/>
    <property type="evidence" value="ECO:0007669"/>
    <property type="project" value="UniProtKB-KW"/>
</dbReference>
<dbReference type="InterPro" id="IPR011707">
    <property type="entry name" value="Cu-oxidase-like_N"/>
</dbReference>
<feature type="transmembrane region" description="Helical" evidence="5">
    <location>
        <begin position="57"/>
        <end position="75"/>
    </location>
</feature>
<evidence type="ECO:0000256" key="1">
    <source>
        <dbReference type="ARBA" id="ARBA00022723"/>
    </source>
</evidence>
<dbReference type="CDD" id="cd04208">
    <property type="entry name" value="CuRO_2_CuNIR"/>
    <property type="match status" value="1"/>
</dbReference>
<feature type="transmembrane region" description="Helical" evidence="5">
    <location>
        <begin position="288"/>
        <end position="310"/>
    </location>
</feature>
<feature type="transmembrane region" description="Helical" evidence="5">
    <location>
        <begin position="155"/>
        <end position="179"/>
    </location>
</feature>
<dbReference type="PANTHER" id="PTHR11709:SF394">
    <property type="entry name" value="FI03373P-RELATED"/>
    <property type="match status" value="1"/>
</dbReference>
<dbReference type="CDD" id="cd11020">
    <property type="entry name" value="CuRO_1_CuNIR"/>
    <property type="match status" value="1"/>
</dbReference>
<dbReference type="EMBL" id="BAFE01000049">
    <property type="protein sequence ID" value="GAB48278.1"/>
    <property type="molecule type" value="Genomic_DNA"/>
</dbReference>
<dbReference type="eggNOG" id="COG2132">
    <property type="taxonomic scope" value="Bacteria"/>
</dbReference>
<sequence>MPASVDSPGSLPVGGPRPTPGPRRRHWPLRDYPSVFWLAAAAAVALVHRFVPESTWLMIHLVLLGALTHAILVWSRYFTDALLKVPASDADRQAQSARIVGLLAGSSFVLVGVPTGLALAVAIGAGLVAVAVVWHGVVLWRMLRGGLPGRFRVCVHYYVAAAACLAVGAILGGLLGATPGGIPDPAHGRFLLAHASANLLGWVGLTILGTLVTFWPTLLHARIDPRADALAREALPTLLLGVAVLVGGALAGVRLVALVGLLAYVVGVLWWGRALLVPLRTRPPRTFAAASVAAALPWALVVLAWLGWILVTMRSGDAGWTDVVARLTPVAGVAAVGVGVQILTGALAHLVPTVLGGGPAVVRATGRVFDRHAAVRLVLVNAGLLFLLLPVPSWVSVTTSLLGLVGLMWFLPLVFVAVRVNRQGRRAVADGEPVPDGEPSREQGRLWSAGQVVAALSALGVAVVLGIGVDPAAAGLASTSGSTRAGQSAVAPTGRTVRAAVSAKDMRFTPATVTVQAGDRLVVDLVNDDPAQVHDLVLGDATSGRLAPGGRAEVDAGVIAGSTQGWCSIAGHRQMGMTFDVVVDGAPPADTADTSAGGAQDHAGHDTTGMHGGTGTTSSAPVTAVPDAGLTTHVDPALAPLPPRTGTPTVHRITLRATEIPLEVAPGVWQTRWTFGDGHVGPTLHGRVGDVFEITLVNEGAMGHSIDFHAGALAPDRPMRTIPPGESLVYRFTAGRAGAWMYHCSTHPMSHHIAAGMAGAVVIEPDDLPAVDRSYVLVQSEAYVAAGADGKAAARPEDAQPIDAAKIAARRPDFVTFNGIANQYDRFPLTAKVGERVRIWAVDTGPNSPSSLHVVGGQFDTVYAEGGYHLVRGKDAFGHTGGGAQALALQPAQGGFVELTFPEAGHYPVVSHVMSDAEIGAHGVVRVAK</sequence>
<dbReference type="PANTHER" id="PTHR11709">
    <property type="entry name" value="MULTI-COPPER OXIDASE"/>
    <property type="match status" value="1"/>
</dbReference>
<proteinExistence type="predicted"/>
<evidence type="ECO:0000313" key="7">
    <source>
        <dbReference type="EMBL" id="GAB48278.1"/>
    </source>
</evidence>
<dbReference type="Proteomes" id="UP000004367">
    <property type="component" value="Unassembled WGS sequence"/>
</dbReference>
<feature type="transmembrane region" description="Helical" evidence="5">
    <location>
        <begin position="256"/>
        <end position="276"/>
    </location>
</feature>
<organism evidence="7 8">
    <name type="scientific">Mobilicoccus pelagius NBRC 104925</name>
    <dbReference type="NCBI Taxonomy" id="1089455"/>
    <lineage>
        <taxon>Bacteria</taxon>
        <taxon>Bacillati</taxon>
        <taxon>Actinomycetota</taxon>
        <taxon>Actinomycetes</taxon>
        <taxon>Micrococcales</taxon>
        <taxon>Dermatophilaceae</taxon>
        <taxon>Mobilicoccus</taxon>
    </lineage>
</organism>
<feature type="region of interest" description="Disordered" evidence="4">
    <location>
        <begin position="1"/>
        <end position="25"/>
    </location>
</feature>
<evidence type="ECO:0000313" key="8">
    <source>
        <dbReference type="Proteomes" id="UP000004367"/>
    </source>
</evidence>
<feature type="transmembrane region" description="Helical" evidence="5">
    <location>
        <begin position="32"/>
        <end position="51"/>
    </location>
</feature>
<protein>
    <submittedName>
        <fullName evidence="7">Putative oxidoreductase</fullName>
    </submittedName>
</protein>
<dbReference type="RefSeq" id="WP_009482176.1">
    <property type="nucleotide sequence ID" value="NZ_BAFE01000049.1"/>
</dbReference>
<feature type="transmembrane region" description="Helical" evidence="5">
    <location>
        <begin position="230"/>
        <end position="250"/>
    </location>
</feature>
<dbReference type="InterPro" id="IPR045087">
    <property type="entry name" value="Cu-oxidase_fam"/>
</dbReference>
<feature type="transmembrane region" description="Helical" evidence="5">
    <location>
        <begin position="446"/>
        <end position="469"/>
    </location>
</feature>
<dbReference type="GO" id="GO:0005507">
    <property type="term" value="F:copper ion binding"/>
    <property type="evidence" value="ECO:0007669"/>
    <property type="project" value="InterPro"/>
</dbReference>
<reference evidence="7 8" key="1">
    <citation type="submission" date="2012-02" db="EMBL/GenBank/DDBJ databases">
        <title>Whole genome shotgun sequence of Mobilicoccus pelagius NBRC 104925.</title>
        <authorList>
            <person name="Yoshida Y."/>
            <person name="Hosoyama A."/>
            <person name="Tsuchikane K."/>
            <person name="Katsumata H."/>
            <person name="Yamazaki S."/>
            <person name="Fujita N."/>
        </authorList>
    </citation>
    <scope>NUCLEOTIDE SEQUENCE [LARGE SCALE GENOMIC DNA]</scope>
    <source>
        <strain evidence="7 8">NBRC 104925</strain>
    </source>
</reference>
<keyword evidence="8" id="KW-1185">Reference proteome</keyword>
<dbReference type="Gene3D" id="2.60.40.420">
    <property type="entry name" value="Cupredoxins - blue copper proteins"/>
    <property type="match status" value="3"/>
</dbReference>
<feature type="transmembrane region" description="Helical" evidence="5">
    <location>
        <begin position="119"/>
        <end position="143"/>
    </location>
</feature>
<feature type="transmembrane region" description="Helical" evidence="5">
    <location>
        <begin position="373"/>
        <end position="391"/>
    </location>
</feature>
<evidence type="ECO:0000256" key="4">
    <source>
        <dbReference type="SAM" id="MobiDB-lite"/>
    </source>
</evidence>
<keyword evidence="5" id="KW-1133">Transmembrane helix</keyword>
<dbReference type="eggNOG" id="COG4454">
    <property type="taxonomic scope" value="Bacteria"/>
</dbReference>
<feature type="transmembrane region" description="Helical" evidence="5">
    <location>
        <begin position="199"/>
        <end position="218"/>
    </location>
</feature>
<keyword evidence="1" id="KW-0479">Metal-binding</keyword>
<feature type="transmembrane region" description="Helical" evidence="5">
    <location>
        <begin position="397"/>
        <end position="418"/>
    </location>
</feature>